<evidence type="ECO:0000313" key="2">
    <source>
        <dbReference type="Proteomes" id="UP000282184"/>
    </source>
</evidence>
<dbReference type="Pfam" id="PF13599">
    <property type="entry name" value="Pentapeptide_4"/>
    <property type="match status" value="1"/>
</dbReference>
<dbReference type="OrthoDB" id="67652at2"/>
<dbReference type="InterPro" id="IPR051082">
    <property type="entry name" value="Pentapeptide-BTB/POZ_domain"/>
</dbReference>
<name>A0A431U0S9_9BACT</name>
<comment type="caution">
    <text evidence="1">The sequence shown here is derived from an EMBL/GenBank/DDBJ whole genome shotgun (WGS) entry which is preliminary data.</text>
</comment>
<sequence>MKSRRPTSARPRTLVFPADHVHERWTAAELLMAEAELELQHFVGCDFAGARLDRRRFTDCRFERCNLALASLTGTALQHVTFVGCKLTGLPLAACRDFLLEVQFEDCQLDYASFAGKPLAGTRFERCTLSGADFTGADLTGASFAGCTLDGAVFQQTRLGGADLRTATGLHLDPEQNVLTKARFALDGLPGLLGKYDLVIE</sequence>
<keyword evidence="2" id="KW-1185">Reference proteome</keyword>
<dbReference type="PANTHER" id="PTHR14136">
    <property type="entry name" value="BTB_POZ DOMAIN-CONTAINING PROTEIN KCTD9"/>
    <property type="match status" value="1"/>
</dbReference>
<dbReference type="AlphaFoldDB" id="A0A431U0S9"/>
<accession>A0A431U0S9</accession>
<evidence type="ECO:0000313" key="1">
    <source>
        <dbReference type="EMBL" id="RTQ48549.1"/>
    </source>
</evidence>
<dbReference type="PANTHER" id="PTHR14136:SF17">
    <property type="entry name" value="BTB_POZ DOMAIN-CONTAINING PROTEIN KCTD9"/>
    <property type="match status" value="1"/>
</dbReference>
<dbReference type="InterPro" id="IPR001646">
    <property type="entry name" value="5peptide_repeat"/>
</dbReference>
<dbReference type="Gene3D" id="2.160.20.80">
    <property type="entry name" value="E3 ubiquitin-protein ligase SopA"/>
    <property type="match status" value="1"/>
</dbReference>
<proteinExistence type="predicted"/>
<organism evidence="1 2">
    <name type="scientific">Hymenobacter gummosus</name>
    <dbReference type="NCBI Taxonomy" id="1776032"/>
    <lineage>
        <taxon>Bacteria</taxon>
        <taxon>Pseudomonadati</taxon>
        <taxon>Bacteroidota</taxon>
        <taxon>Cytophagia</taxon>
        <taxon>Cytophagales</taxon>
        <taxon>Hymenobacteraceae</taxon>
        <taxon>Hymenobacter</taxon>
    </lineage>
</organism>
<dbReference type="RefSeq" id="WP_126694254.1">
    <property type="nucleotide sequence ID" value="NZ_RXOF01000009.1"/>
</dbReference>
<protein>
    <submittedName>
        <fullName evidence="1">Pentapeptide repeat-containing protein</fullName>
    </submittedName>
</protein>
<dbReference type="SUPFAM" id="SSF141571">
    <property type="entry name" value="Pentapeptide repeat-like"/>
    <property type="match status" value="1"/>
</dbReference>
<gene>
    <name evidence="1" type="ORF">EJV47_16385</name>
</gene>
<dbReference type="Proteomes" id="UP000282184">
    <property type="component" value="Unassembled WGS sequence"/>
</dbReference>
<dbReference type="EMBL" id="RXOF01000009">
    <property type="protein sequence ID" value="RTQ48549.1"/>
    <property type="molecule type" value="Genomic_DNA"/>
</dbReference>
<reference evidence="1 2" key="1">
    <citation type="submission" date="2018-12" db="EMBL/GenBank/DDBJ databases">
        <title>Hymenobacter gummosus sp. nov., isolated from a spring.</title>
        <authorList>
            <person name="Nie L."/>
        </authorList>
    </citation>
    <scope>NUCLEOTIDE SEQUENCE [LARGE SCALE GENOMIC DNA]</scope>
    <source>
        <strain evidence="1 2">KCTC 52166</strain>
    </source>
</reference>